<dbReference type="InterPro" id="IPR001457">
    <property type="entry name" value="NADH_UbQ/plastoQ_OxRdtase_su6"/>
</dbReference>
<keyword evidence="1" id="KW-1133">Transmembrane helix</keyword>
<comment type="function">
    <text evidence="1">NDH-1 shuttles electrons from NADH, via FMN and iron-sulfur (Fe-S) centers, to quinones in the respiratory chain. Couples the redox reaction to proton translocation (for every two electrons transferred, four hydrogen ions are translocated across the cytoplasmic membrane), and thus conserves the redox energy in a proton gradient.</text>
</comment>
<keyword evidence="1" id="KW-0812">Transmembrane</keyword>
<keyword evidence="1" id="KW-1003">Cell membrane</keyword>
<dbReference type="Proteomes" id="UP000000657">
    <property type="component" value="Chromosome"/>
</dbReference>
<keyword evidence="4" id="KW-1185">Reference proteome</keyword>
<dbReference type="PANTHER" id="PTHR33269">
    <property type="entry name" value="NADH-UBIQUINONE OXIDOREDUCTASE CHAIN 6"/>
    <property type="match status" value="1"/>
</dbReference>
<evidence type="ECO:0000256" key="2">
    <source>
        <dbReference type="SAM" id="MobiDB-lite"/>
    </source>
</evidence>
<proteinExistence type="inferred from homology"/>
<dbReference type="GO" id="GO:0016491">
    <property type="term" value="F:oxidoreductase activity"/>
    <property type="evidence" value="ECO:0007669"/>
    <property type="project" value="UniProtKB-KW"/>
</dbReference>
<dbReference type="GO" id="GO:0005886">
    <property type="term" value="C:plasma membrane"/>
    <property type="evidence" value="ECO:0007669"/>
    <property type="project" value="UniProtKB-SubCell"/>
</dbReference>
<gene>
    <name evidence="3" type="primary">nuoJ</name>
    <name evidence="3" type="ordered locus">FRAAL1041</name>
</gene>
<feature type="transmembrane region" description="Helical" evidence="1">
    <location>
        <begin position="113"/>
        <end position="131"/>
    </location>
</feature>
<keyword evidence="1" id="KW-0472">Membrane</keyword>
<feature type="transmembrane region" description="Helical" evidence="1">
    <location>
        <begin position="71"/>
        <end position="93"/>
    </location>
</feature>
<accession>Q0RRV9</accession>
<dbReference type="RefSeq" id="WP_011602268.1">
    <property type="nucleotide sequence ID" value="NC_008278.1"/>
</dbReference>
<evidence type="ECO:0000313" key="3">
    <source>
        <dbReference type="EMBL" id="CAJ59706.1"/>
    </source>
</evidence>
<comment type="catalytic activity">
    <reaction evidence="1">
        <text>a quinone + NADH + 5 H(+)(in) = a quinol + NAD(+) + 4 H(+)(out)</text>
        <dbReference type="Rhea" id="RHEA:57888"/>
        <dbReference type="ChEBI" id="CHEBI:15378"/>
        <dbReference type="ChEBI" id="CHEBI:24646"/>
        <dbReference type="ChEBI" id="CHEBI:57540"/>
        <dbReference type="ChEBI" id="CHEBI:57945"/>
        <dbReference type="ChEBI" id="CHEBI:132124"/>
    </reaction>
</comment>
<keyword evidence="3" id="KW-0560">Oxidoreductase</keyword>
<evidence type="ECO:0000313" key="4">
    <source>
        <dbReference type="Proteomes" id="UP000000657"/>
    </source>
</evidence>
<reference evidence="3 4" key="1">
    <citation type="journal article" date="2007" name="Genome Res.">
        <title>Genome characteristics of facultatively symbiotic Frankia sp. strains reflect host range and host plant biogeography.</title>
        <authorList>
            <person name="Normand P."/>
            <person name="Lapierre P."/>
            <person name="Tisa L.S."/>
            <person name="Gogarten J.P."/>
            <person name="Alloisio N."/>
            <person name="Bagnarol E."/>
            <person name="Bassi C.A."/>
            <person name="Berry A.M."/>
            <person name="Bickhart D.M."/>
            <person name="Choisne N."/>
            <person name="Couloux A."/>
            <person name="Cournoyer B."/>
            <person name="Cruveiller S."/>
            <person name="Daubin V."/>
            <person name="Demange N."/>
            <person name="Francino M.P."/>
            <person name="Goltsman E."/>
            <person name="Huang Y."/>
            <person name="Kopp O.R."/>
            <person name="Labarre L."/>
            <person name="Lapidus A."/>
            <person name="Lavire C."/>
            <person name="Marechal J."/>
            <person name="Martinez M."/>
            <person name="Mastronunzio J.E."/>
            <person name="Mullin B.C."/>
            <person name="Niemann J."/>
            <person name="Pujic P."/>
            <person name="Rawnsley T."/>
            <person name="Rouy Z."/>
            <person name="Schenowitz C."/>
            <person name="Sellstedt A."/>
            <person name="Tavares F."/>
            <person name="Tomkins J.P."/>
            <person name="Vallenet D."/>
            <person name="Valverde C."/>
            <person name="Wall L.G."/>
            <person name="Wang Y."/>
            <person name="Medigue C."/>
            <person name="Benson D.R."/>
        </authorList>
    </citation>
    <scope>NUCLEOTIDE SEQUENCE [LARGE SCALE GENOMIC DNA]</scope>
    <source>
        <strain evidence="4">DSM 45986 / CECT 9034 / ACN14a</strain>
    </source>
</reference>
<dbReference type="STRING" id="326424.FRAAL1041"/>
<dbReference type="OrthoDB" id="13239at2"/>
<protein>
    <recommendedName>
        <fullName evidence="1">NADH-quinone oxidoreductase subunit J</fullName>
        <ecNumber evidence="1">7.1.1.-</ecNumber>
    </recommendedName>
</protein>
<dbReference type="PANTHER" id="PTHR33269:SF19">
    <property type="entry name" value="NADH-QUINONE OXIDOREDUCTASE SUBUNIT J"/>
    <property type="match status" value="1"/>
</dbReference>
<dbReference type="GO" id="GO:0008137">
    <property type="term" value="F:NADH dehydrogenase (ubiquinone) activity"/>
    <property type="evidence" value="ECO:0007669"/>
    <property type="project" value="UniProtKB-UniRule"/>
</dbReference>
<feature type="transmembrane region" description="Helical" evidence="1">
    <location>
        <begin position="48"/>
        <end position="65"/>
    </location>
</feature>
<feature type="transmembrane region" description="Helical" evidence="1">
    <location>
        <begin position="159"/>
        <end position="180"/>
    </location>
</feature>
<dbReference type="KEGG" id="fal:FRAAL1041"/>
<dbReference type="GO" id="GO:0048038">
    <property type="term" value="F:quinone binding"/>
    <property type="evidence" value="ECO:0007669"/>
    <property type="project" value="UniProtKB-UniRule"/>
</dbReference>
<feature type="transmembrane region" description="Helical" evidence="1">
    <location>
        <begin position="22"/>
        <end position="41"/>
    </location>
</feature>
<dbReference type="Pfam" id="PF00499">
    <property type="entry name" value="Oxidored_q3"/>
    <property type="match status" value="1"/>
</dbReference>
<feature type="compositionally biased region" description="Gly residues" evidence="2">
    <location>
        <begin position="228"/>
        <end position="242"/>
    </location>
</feature>
<dbReference type="InterPro" id="IPR042106">
    <property type="entry name" value="Nuo/plastoQ_OxRdtase_6_NuoJ"/>
</dbReference>
<comment type="similarity">
    <text evidence="1">Belongs to the complex I subunit 6 family.</text>
</comment>
<keyword evidence="1" id="KW-0520">NAD</keyword>
<dbReference type="Gene3D" id="1.20.120.1200">
    <property type="entry name" value="NADH-ubiquinone/plastoquinone oxidoreductase chain 6, subunit NuoJ"/>
    <property type="match status" value="1"/>
</dbReference>
<feature type="compositionally biased region" description="Low complexity" evidence="2">
    <location>
        <begin position="243"/>
        <end position="273"/>
    </location>
</feature>
<sequence length="358" mass="35160">MTHGSLLAAAGEITSTSTGEATVFWILAPIAVLAALGMVFVRSAVHCALLLVANLFCVAVFYLVQQAPFLGFVQIIVYAGAIMVLFLFVLMLVGVDSSDSLVETIRGQRLGAAIFGLGFAGLLVFPIGSAIDGETAKGLDTPNEGGNVQAIGRLLFSDYVFVFEAVSALLVVAAIGTMVLGHREREGGRVDQRERMRRRFAEPGRQLTPLPGPGVFARHDSADTLGLLPGGGRASGIGGIPGVPGAADAPGTADLPNGRSAADTPDASDSPGSPGAPGAPGVSDGPGSAGPGGPRGSGGPAGPGRPGGPGAGGGTSPGAPTPPAPTDGAAADGGTGGATDPVDVNGSALAGAGKGDER</sequence>
<keyword evidence="1" id="KW-0874">Quinone</keyword>
<dbReference type="NCBIfam" id="NF005165">
    <property type="entry name" value="PRK06638.1-5"/>
    <property type="match status" value="1"/>
</dbReference>
<dbReference type="HOGENOM" id="CLU_067307_0_0_11"/>
<dbReference type="EC" id="7.1.1.-" evidence="1"/>
<comment type="subcellular location">
    <subcellularLocation>
        <location evidence="1">Cell membrane</location>
        <topology evidence="1">Multi-pass membrane protein</topology>
    </subcellularLocation>
</comment>
<name>Q0RRV9_FRAAA</name>
<dbReference type="AlphaFoldDB" id="Q0RRV9"/>
<dbReference type="EMBL" id="CT573213">
    <property type="protein sequence ID" value="CAJ59706.1"/>
    <property type="molecule type" value="Genomic_DNA"/>
</dbReference>
<organism evidence="3 4">
    <name type="scientific">Frankia alni (strain DSM 45986 / CECT 9034 / ACN14a)</name>
    <dbReference type="NCBI Taxonomy" id="326424"/>
    <lineage>
        <taxon>Bacteria</taxon>
        <taxon>Bacillati</taxon>
        <taxon>Actinomycetota</taxon>
        <taxon>Actinomycetes</taxon>
        <taxon>Frankiales</taxon>
        <taxon>Frankiaceae</taxon>
        <taxon>Frankia</taxon>
    </lineage>
</organism>
<feature type="compositionally biased region" description="Gly residues" evidence="2">
    <location>
        <begin position="287"/>
        <end position="316"/>
    </location>
</feature>
<evidence type="ECO:0000256" key="1">
    <source>
        <dbReference type="RuleBase" id="RU004429"/>
    </source>
</evidence>
<dbReference type="eggNOG" id="COG0839">
    <property type="taxonomic scope" value="Bacteria"/>
</dbReference>
<feature type="region of interest" description="Disordered" evidence="2">
    <location>
        <begin position="200"/>
        <end position="358"/>
    </location>
</feature>